<evidence type="ECO:0000256" key="12">
    <source>
        <dbReference type="ARBA" id="ARBA00022833"/>
    </source>
</evidence>
<keyword evidence="16" id="KW-0472">Membrane</keyword>
<dbReference type="EC" id="3.4.13.19" evidence="23"/>
<dbReference type="PROSITE" id="PS51365">
    <property type="entry name" value="RENAL_DIPEPTIDASE_2"/>
    <property type="match status" value="1"/>
</dbReference>
<keyword evidence="18" id="KW-0325">Glycoprotein</keyword>
<dbReference type="GO" id="GO:0098552">
    <property type="term" value="C:side of membrane"/>
    <property type="evidence" value="ECO:0007669"/>
    <property type="project" value="UniProtKB-KW"/>
</dbReference>
<dbReference type="GO" id="GO:0046872">
    <property type="term" value="F:metal ion binding"/>
    <property type="evidence" value="ECO:0007669"/>
    <property type="project" value="UniProtKB-UniRule"/>
</dbReference>
<reference evidence="25" key="1">
    <citation type="journal article" date="2006" name="Science">
        <title>Ancient noncoding elements conserved in the human genome.</title>
        <authorList>
            <person name="Venkatesh B."/>
            <person name="Kirkness E.F."/>
            <person name="Loh Y.H."/>
            <person name="Halpern A.L."/>
            <person name="Lee A.P."/>
            <person name="Johnson J."/>
            <person name="Dandona N."/>
            <person name="Viswanathan L.D."/>
            <person name="Tay A."/>
            <person name="Venter J.C."/>
            <person name="Strausberg R.L."/>
            <person name="Brenner S."/>
        </authorList>
    </citation>
    <scope>NUCLEOTIDE SEQUENCE [LARGE SCALE GENOMIC DNA]</scope>
</reference>
<evidence type="ECO:0000256" key="8">
    <source>
        <dbReference type="ARBA" id="ARBA00022670"/>
    </source>
</evidence>
<reference evidence="25" key="3">
    <citation type="journal article" date="2014" name="Nature">
        <title>Elephant shark genome provides unique insights into gnathostome evolution.</title>
        <authorList>
            <consortium name="International Elephant Shark Genome Sequencing Consortium"/>
            <person name="Venkatesh B."/>
            <person name="Lee A.P."/>
            <person name="Ravi V."/>
            <person name="Maurya A.K."/>
            <person name="Lian M.M."/>
            <person name="Swann J.B."/>
            <person name="Ohta Y."/>
            <person name="Flajnik M.F."/>
            <person name="Sutoh Y."/>
            <person name="Kasahara M."/>
            <person name="Hoon S."/>
            <person name="Gangu V."/>
            <person name="Roy S.W."/>
            <person name="Irimia M."/>
            <person name="Korzh V."/>
            <person name="Kondrychyn I."/>
            <person name="Lim Z.W."/>
            <person name="Tay B.H."/>
            <person name="Tohari S."/>
            <person name="Kong K.W."/>
            <person name="Ho S."/>
            <person name="Lorente-Galdos B."/>
            <person name="Quilez J."/>
            <person name="Marques-Bonet T."/>
            <person name="Raney B.J."/>
            <person name="Ingham P.W."/>
            <person name="Tay A."/>
            <person name="Hillier L.W."/>
            <person name="Minx P."/>
            <person name="Boehm T."/>
            <person name="Wilson R.K."/>
            <person name="Brenner S."/>
            <person name="Warren W.C."/>
        </authorList>
    </citation>
    <scope>NUCLEOTIDE SEQUENCE [LARGE SCALE GENOMIC DNA]</scope>
</reference>
<feature type="signal peptide" evidence="23">
    <location>
        <begin position="1"/>
        <end position="16"/>
    </location>
</feature>
<comment type="similarity">
    <text evidence="23">Belongs to the metallo-dependent hydrolases superfamily. Peptidase M19 family.</text>
</comment>
<feature type="chain" id="PRO_5021514443" description="Dipeptidase" evidence="23">
    <location>
        <begin position="17"/>
        <end position="346"/>
    </location>
</feature>
<dbReference type="InterPro" id="IPR000180">
    <property type="entry name" value="Dipep_AS"/>
</dbReference>
<keyword evidence="11 23" id="KW-0378">Hydrolase</keyword>
<comment type="catalytic activity">
    <reaction evidence="1">
        <text>glycyldehydrophenylalanine + H2O = 2,3-didehydrophenylalanine + glycine</text>
        <dbReference type="Rhea" id="RHEA:62704"/>
        <dbReference type="ChEBI" id="CHEBI:15377"/>
        <dbReference type="ChEBI" id="CHEBI:57305"/>
        <dbReference type="ChEBI" id="CHEBI:145925"/>
        <dbReference type="ChEBI" id="CHEBI:145926"/>
    </reaction>
</comment>
<name>A0A4W3JDJ4_CALMI</name>
<reference evidence="25" key="2">
    <citation type="journal article" date="2007" name="PLoS Biol.">
        <title>Survey sequencing and comparative analysis of the elephant shark (Callorhinchus milii) genome.</title>
        <authorList>
            <person name="Venkatesh B."/>
            <person name="Kirkness E.F."/>
            <person name="Loh Y.H."/>
            <person name="Halpern A.L."/>
            <person name="Lee A.P."/>
            <person name="Johnson J."/>
            <person name="Dandona N."/>
            <person name="Viswanathan L.D."/>
            <person name="Tay A."/>
            <person name="Venter J.C."/>
            <person name="Strausberg R.L."/>
            <person name="Brenner S."/>
        </authorList>
    </citation>
    <scope>NUCLEOTIDE SEQUENCE [LARGE SCALE GENOMIC DNA]</scope>
</reference>
<evidence type="ECO:0000256" key="15">
    <source>
        <dbReference type="ARBA" id="ARBA00023098"/>
    </source>
</evidence>
<comment type="catalytic activity">
    <reaction evidence="22">
        <text>L-cystine-bis-glycine + 2 H2O = L-cystine + 2 glycine</text>
        <dbReference type="Rhea" id="RHEA:60520"/>
        <dbReference type="ChEBI" id="CHEBI:15377"/>
        <dbReference type="ChEBI" id="CHEBI:35491"/>
        <dbReference type="ChEBI" id="CHEBI:57305"/>
        <dbReference type="ChEBI" id="CHEBI:143812"/>
    </reaction>
</comment>
<keyword evidence="7" id="KW-1003">Cell membrane</keyword>
<dbReference type="GO" id="GO:0006508">
    <property type="term" value="P:proteolysis"/>
    <property type="evidence" value="ECO:0007669"/>
    <property type="project" value="UniProtKB-KW"/>
</dbReference>
<dbReference type="InterPro" id="IPR032466">
    <property type="entry name" value="Metal_Hydrolase"/>
</dbReference>
<dbReference type="Ensembl" id="ENSCMIT00000036681.1">
    <property type="protein sequence ID" value="ENSCMIP00000036148.1"/>
    <property type="gene ID" value="ENSCMIG00000015279.1"/>
</dbReference>
<evidence type="ECO:0000256" key="16">
    <source>
        <dbReference type="ARBA" id="ARBA00023136"/>
    </source>
</evidence>
<comment type="catalytic activity">
    <reaction evidence="21">
        <text>leukotriene D4 + H2O = leukotriene E4 + glycine</text>
        <dbReference type="Rhea" id="RHEA:48616"/>
        <dbReference type="ChEBI" id="CHEBI:15377"/>
        <dbReference type="ChEBI" id="CHEBI:57305"/>
        <dbReference type="ChEBI" id="CHEBI:57462"/>
        <dbReference type="ChEBI" id="CHEBI:63166"/>
    </reaction>
</comment>
<dbReference type="PROSITE" id="PS00869">
    <property type="entry name" value="RENAL_DIPEPTIDASE_1"/>
    <property type="match status" value="1"/>
</dbReference>
<evidence type="ECO:0000256" key="23">
    <source>
        <dbReference type="RuleBase" id="RU341113"/>
    </source>
</evidence>
<evidence type="ECO:0000256" key="21">
    <source>
        <dbReference type="ARBA" id="ARBA00048210"/>
    </source>
</evidence>
<dbReference type="CDD" id="cd01301">
    <property type="entry name" value="rDP_like"/>
    <property type="match status" value="1"/>
</dbReference>
<keyword evidence="13 23" id="KW-0224">Dipeptidase</keyword>
<evidence type="ECO:0000256" key="14">
    <source>
        <dbReference type="ARBA" id="ARBA00023049"/>
    </source>
</evidence>
<comment type="function">
    <text evidence="20">Independently of its dipeptidase activity, acts as an adhesion receptor for neutrophil recruitment from bloodstream into inflamed lungs and liver.</text>
</comment>
<evidence type="ECO:0000256" key="4">
    <source>
        <dbReference type="ARBA" id="ARBA00001947"/>
    </source>
</evidence>
<dbReference type="GO" id="GO:0008800">
    <property type="term" value="F:beta-lactamase activity"/>
    <property type="evidence" value="ECO:0007669"/>
    <property type="project" value="UniProtKB-EC"/>
</dbReference>
<evidence type="ECO:0000256" key="11">
    <source>
        <dbReference type="ARBA" id="ARBA00022801"/>
    </source>
</evidence>
<keyword evidence="14 23" id="KW-0482">Metalloprotease</keyword>
<reference evidence="24" key="4">
    <citation type="submission" date="2025-08" db="UniProtKB">
        <authorList>
            <consortium name="Ensembl"/>
        </authorList>
    </citation>
    <scope>IDENTIFICATION</scope>
</reference>
<keyword evidence="17 23" id="KW-1015">Disulfide bond</keyword>
<evidence type="ECO:0000313" key="25">
    <source>
        <dbReference type="Proteomes" id="UP000314986"/>
    </source>
</evidence>
<dbReference type="GeneTree" id="ENSGT00940000159615"/>
<keyword evidence="10 23" id="KW-0732">Signal</keyword>
<keyword evidence="15" id="KW-0443">Lipid metabolism</keyword>
<proteinExistence type="inferred from homology"/>
<evidence type="ECO:0000256" key="3">
    <source>
        <dbReference type="ARBA" id="ARBA00001670"/>
    </source>
</evidence>
<dbReference type="SUPFAM" id="SSF51556">
    <property type="entry name" value="Metallo-dependent hydrolases"/>
    <property type="match status" value="1"/>
</dbReference>
<dbReference type="Pfam" id="PF01244">
    <property type="entry name" value="Peptidase_M19"/>
    <property type="match status" value="2"/>
</dbReference>
<evidence type="ECO:0000256" key="20">
    <source>
        <dbReference type="ARBA" id="ARBA00029402"/>
    </source>
</evidence>
<evidence type="ECO:0000256" key="10">
    <source>
        <dbReference type="ARBA" id="ARBA00022729"/>
    </source>
</evidence>
<evidence type="ECO:0000256" key="22">
    <source>
        <dbReference type="ARBA" id="ARBA00048518"/>
    </source>
</evidence>
<organism evidence="24 25">
    <name type="scientific">Callorhinchus milii</name>
    <name type="common">Ghost shark</name>
    <dbReference type="NCBI Taxonomy" id="7868"/>
    <lineage>
        <taxon>Eukaryota</taxon>
        <taxon>Metazoa</taxon>
        <taxon>Chordata</taxon>
        <taxon>Craniata</taxon>
        <taxon>Vertebrata</taxon>
        <taxon>Chondrichthyes</taxon>
        <taxon>Holocephali</taxon>
        <taxon>Chimaeriformes</taxon>
        <taxon>Callorhinchidae</taxon>
        <taxon>Callorhinchus</taxon>
    </lineage>
</organism>
<evidence type="ECO:0000313" key="24">
    <source>
        <dbReference type="Ensembl" id="ENSCMIP00000036148.1"/>
    </source>
</evidence>
<dbReference type="PANTHER" id="PTHR10443:SF38">
    <property type="entry name" value="DIPEPTIDASE 1"/>
    <property type="match status" value="1"/>
</dbReference>
<dbReference type="GO" id="GO:0006629">
    <property type="term" value="P:lipid metabolic process"/>
    <property type="evidence" value="ECO:0007669"/>
    <property type="project" value="UniProtKB-KW"/>
</dbReference>
<reference evidence="24" key="5">
    <citation type="submission" date="2025-09" db="UniProtKB">
        <authorList>
            <consortium name="Ensembl"/>
        </authorList>
    </citation>
    <scope>IDENTIFICATION</scope>
</reference>
<evidence type="ECO:0000256" key="19">
    <source>
        <dbReference type="ARBA" id="ARBA00023288"/>
    </source>
</evidence>
<dbReference type="Proteomes" id="UP000314986">
    <property type="component" value="Unassembled WGS sequence"/>
</dbReference>
<keyword evidence="25" id="KW-1185">Reference proteome</keyword>
<keyword evidence="9 23" id="KW-0479">Metal-binding</keyword>
<evidence type="ECO:0000256" key="13">
    <source>
        <dbReference type="ARBA" id="ARBA00022997"/>
    </source>
</evidence>
<evidence type="ECO:0000256" key="1">
    <source>
        <dbReference type="ARBA" id="ARBA00000437"/>
    </source>
</evidence>
<evidence type="ECO:0000256" key="17">
    <source>
        <dbReference type="ARBA" id="ARBA00023157"/>
    </source>
</evidence>
<dbReference type="AlphaFoldDB" id="A0A4W3JDJ4"/>
<keyword evidence="19" id="KW-0449">Lipoprotein</keyword>
<dbReference type="InterPro" id="IPR008257">
    <property type="entry name" value="Pept_M19"/>
</dbReference>
<dbReference type="GO" id="GO:0016324">
    <property type="term" value="C:apical plasma membrane"/>
    <property type="evidence" value="ECO:0007669"/>
    <property type="project" value="UniProtKB-SubCell"/>
</dbReference>
<keyword evidence="8 23" id="KW-0645">Protease</keyword>
<keyword evidence="23" id="KW-0336">GPI-anchor</keyword>
<dbReference type="Gene3D" id="3.20.20.140">
    <property type="entry name" value="Metal-dependent hydrolases"/>
    <property type="match status" value="2"/>
</dbReference>
<comment type="catalytic activity">
    <reaction evidence="2">
        <text>a beta-lactam + H2O = a substituted beta-amino acid</text>
        <dbReference type="Rhea" id="RHEA:20401"/>
        <dbReference type="ChEBI" id="CHEBI:15377"/>
        <dbReference type="ChEBI" id="CHEBI:35627"/>
        <dbReference type="ChEBI" id="CHEBI:140347"/>
        <dbReference type="EC" id="3.5.2.6"/>
    </reaction>
</comment>
<evidence type="ECO:0000256" key="7">
    <source>
        <dbReference type="ARBA" id="ARBA00022475"/>
    </source>
</evidence>
<comment type="subcellular location">
    <subcellularLocation>
        <location evidence="5">Apical cell membrane</location>
        <topology evidence="5">Lipid-anchor</topology>
        <topology evidence="5">GPI-anchor</topology>
    </subcellularLocation>
    <subcellularLocation>
        <location evidence="23">Membrane</location>
        <topology evidence="23">Lipid-anchor</topology>
        <topology evidence="23">GPI-anchor</topology>
    </subcellularLocation>
</comment>
<comment type="subunit">
    <text evidence="6 23">Homodimer; disulfide-linked.</text>
</comment>
<accession>A0A4W3JDJ4</accession>
<dbReference type="GO" id="GO:0070573">
    <property type="term" value="F:metallodipeptidase activity"/>
    <property type="evidence" value="ECO:0007669"/>
    <property type="project" value="InterPro"/>
</dbReference>
<dbReference type="PANTHER" id="PTHR10443">
    <property type="entry name" value="MICROSOMAL DIPEPTIDASE"/>
    <property type="match status" value="1"/>
</dbReference>
<keyword evidence="12 23" id="KW-0862">Zinc</keyword>
<gene>
    <name evidence="24" type="primary">dpep1</name>
</gene>
<evidence type="ECO:0000256" key="2">
    <source>
        <dbReference type="ARBA" id="ARBA00001526"/>
    </source>
</evidence>
<evidence type="ECO:0000256" key="5">
    <source>
        <dbReference type="ARBA" id="ARBA00004303"/>
    </source>
</evidence>
<sequence>MWISVFLFCLFTLTSADEFNVRAKELMKKHPLIDGHNDLPWQLLKRFHNQLNKVDLNTFNETHTNIPKLKLGHVGGQFWAAFTPCDTQYKDAVRQTLDQIDVIHRMCKKYPETFTFAETSADIRTAFKNKKVASLIGVEGGHSIDSSMATLRLFYSLGVRYMTLTHSCNTPWADCWKVNTGAVEAENNGLSDFGKKIIKEMNHLGMIVDLAHVSVKTMSDALEVSEAPIIFSHSSAYALCKHERNVPDNILKIVVRISIIYSTNLVLNLDMGLPTGLEDVSFYPDLVAELLRRNWTDMEVQAALGENLLRVFEAVENVRNELLVDDTPISYDKVQNPCRTSYGYSN</sequence>
<comment type="cofactor">
    <cofactor evidence="4 23">
        <name>Zn(2+)</name>
        <dbReference type="ChEBI" id="CHEBI:29105"/>
    </cofactor>
</comment>
<evidence type="ECO:0000256" key="18">
    <source>
        <dbReference type="ARBA" id="ARBA00023180"/>
    </source>
</evidence>
<protein>
    <recommendedName>
        <fullName evidence="23">Dipeptidase</fullName>
        <ecNumber evidence="23">3.4.13.19</ecNumber>
    </recommendedName>
</protein>
<comment type="catalytic activity">
    <reaction evidence="3 23">
        <text>an L-aminoacyl-L-amino acid + H2O = 2 an L-alpha-amino acid</text>
        <dbReference type="Rhea" id="RHEA:48940"/>
        <dbReference type="ChEBI" id="CHEBI:15377"/>
        <dbReference type="ChEBI" id="CHEBI:59869"/>
        <dbReference type="ChEBI" id="CHEBI:77460"/>
        <dbReference type="EC" id="3.4.13.19"/>
    </reaction>
</comment>
<evidence type="ECO:0000256" key="9">
    <source>
        <dbReference type="ARBA" id="ARBA00022723"/>
    </source>
</evidence>
<evidence type="ECO:0000256" key="6">
    <source>
        <dbReference type="ARBA" id="ARBA00011748"/>
    </source>
</evidence>